<organism evidence="10 11">
    <name type="scientific">Drosophila kikkawai</name>
    <name type="common">Fruit fly</name>
    <dbReference type="NCBI Taxonomy" id="30033"/>
    <lineage>
        <taxon>Eukaryota</taxon>
        <taxon>Metazoa</taxon>
        <taxon>Ecdysozoa</taxon>
        <taxon>Arthropoda</taxon>
        <taxon>Hexapoda</taxon>
        <taxon>Insecta</taxon>
        <taxon>Pterygota</taxon>
        <taxon>Neoptera</taxon>
        <taxon>Endopterygota</taxon>
        <taxon>Diptera</taxon>
        <taxon>Brachycera</taxon>
        <taxon>Muscomorpha</taxon>
        <taxon>Ephydroidea</taxon>
        <taxon>Drosophilidae</taxon>
        <taxon>Drosophila</taxon>
        <taxon>Sophophora</taxon>
    </lineage>
</organism>
<dbReference type="RefSeq" id="XP_017037291.1">
    <property type="nucleotide sequence ID" value="XM_017181802.3"/>
</dbReference>
<evidence type="ECO:0000256" key="5">
    <source>
        <dbReference type="ARBA" id="ARBA00022525"/>
    </source>
</evidence>
<evidence type="ECO:0000256" key="1">
    <source>
        <dbReference type="ARBA" id="ARBA00002855"/>
    </source>
</evidence>
<dbReference type="GO" id="GO:0005576">
    <property type="term" value="C:extracellular region"/>
    <property type="evidence" value="ECO:0007669"/>
    <property type="project" value="UniProtKB-SubCell"/>
</dbReference>
<dbReference type="FunFam" id="2.120.10.30:FF:000046">
    <property type="entry name" value="Blast:Protein yellow"/>
    <property type="match status" value="1"/>
</dbReference>
<comment type="subcellular location">
    <subcellularLocation>
        <location evidence="2">Secreted</location>
    </subcellularLocation>
</comment>
<protein>
    <recommendedName>
        <fullName evidence="4">Protein yellow</fullName>
    </recommendedName>
</protein>
<dbReference type="PANTHER" id="PTHR10009:SF11">
    <property type="entry name" value="RH54244P"/>
    <property type="match status" value="1"/>
</dbReference>
<keyword evidence="7" id="KW-0325">Glycoprotein</keyword>
<evidence type="ECO:0000256" key="3">
    <source>
        <dbReference type="ARBA" id="ARBA00009127"/>
    </source>
</evidence>
<sequence>MTSLRLSLSLGLVLCLIGIFSQSATAKLEEKFSWKQLAFDWPTPEAEAEAKSSGHYIEENNLPLGVERWQNRIFVTVPRWKAGVAATLNYIDLDSTEKSPKLHPYPSWDANKLPISVQPQDQKTPSGGRLDADKAQDAGVQLKDNSTIISTFRIQVDVCDRLWVLDTGLADILGNPKQITPNSILVFDLKTDTLLRRFAIPDDQKKDDSFFANIVVDADRSECQDAFAYIPDLGAYGVIVYSLRNDKSYRVKHNFFHFDPLQGDFNVGGVNFQWTDGVFGLAVGPMNPDHSKDIYFHALASTKEFKVSNRVLQNESHVTGGDSYYDFKYVGDRGMNGQSTAEVFDPETGVIFYTQVNKDAIACWNIKRPYTPDTQGLIDSDSHTLVFPNDMKIDSEGTIWVLSDKMPTYLYKELDPSAVNYRILMGQNRDLIKGTPCEM</sequence>
<dbReference type="Pfam" id="PF03022">
    <property type="entry name" value="MRJP"/>
    <property type="match status" value="1"/>
</dbReference>
<dbReference type="OMA" id="EDTFFAN"/>
<dbReference type="SUPFAM" id="SSF63829">
    <property type="entry name" value="Calcium-dependent phosphotriesterase"/>
    <property type="match status" value="1"/>
</dbReference>
<comment type="function">
    <text evidence="1">Controls the pigmentation pattern of the adult cuticle and larval mouth parts.</text>
</comment>
<evidence type="ECO:0000256" key="8">
    <source>
        <dbReference type="SAM" id="MobiDB-lite"/>
    </source>
</evidence>
<feature type="region of interest" description="Disordered" evidence="8">
    <location>
        <begin position="110"/>
        <end position="131"/>
    </location>
</feature>
<evidence type="ECO:0000256" key="7">
    <source>
        <dbReference type="ARBA" id="ARBA00023180"/>
    </source>
</evidence>
<dbReference type="InterPro" id="IPR011042">
    <property type="entry name" value="6-blade_b-propeller_TolB-like"/>
</dbReference>
<dbReference type="PANTHER" id="PTHR10009">
    <property type="entry name" value="PROTEIN YELLOW-RELATED"/>
    <property type="match status" value="1"/>
</dbReference>
<comment type="similarity">
    <text evidence="3">Belongs to the major royal jelly protein family.</text>
</comment>
<dbReference type="Gene3D" id="2.120.10.30">
    <property type="entry name" value="TolB, C-terminal domain"/>
    <property type="match status" value="1"/>
</dbReference>
<reference evidence="10" key="1">
    <citation type="submission" date="2025-05" db="UniProtKB">
        <authorList>
            <consortium name="RefSeq"/>
        </authorList>
    </citation>
    <scope>NUCLEOTIDE SEQUENCE [LARGE SCALE GENOMIC DNA]</scope>
    <source>
        <strain evidence="10">14028-0561.14</strain>
    </source>
</reference>
<reference evidence="11" key="2">
    <citation type="submission" date="2025-08" db="UniProtKB">
        <authorList>
            <consortium name="RefSeq"/>
        </authorList>
    </citation>
    <scope>IDENTIFICATION</scope>
    <source>
        <strain evidence="11">14028-0561.14</strain>
        <tissue evidence="11">Whole fly</tissue>
    </source>
</reference>
<evidence type="ECO:0000256" key="2">
    <source>
        <dbReference type="ARBA" id="ARBA00004613"/>
    </source>
</evidence>
<gene>
    <name evidence="11" type="primary">yellow-c</name>
</gene>
<dbReference type="OrthoDB" id="7776143at2759"/>
<accession>A0A6P4JNR6</accession>
<evidence type="ECO:0000256" key="9">
    <source>
        <dbReference type="SAM" id="SignalP"/>
    </source>
</evidence>
<name>A0A6P4JNR6_DROKI</name>
<proteinExistence type="inferred from homology"/>
<feature type="chain" id="PRO_5027700978" description="Protein yellow" evidence="9">
    <location>
        <begin position="27"/>
        <end position="439"/>
    </location>
</feature>
<dbReference type="InterPro" id="IPR017996">
    <property type="entry name" value="MRJP/yellow-related"/>
</dbReference>
<dbReference type="Proteomes" id="UP001652661">
    <property type="component" value="Chromosome 2L"/>
</dbReference>
<feature type="signal peptide" evidence="9">
    <location>
        <begin position="1"/>
        <end position="26"/>
    </location>
</feature>
<keyword evidence="10" id="KW-1185">Reference proteome</keyword>
<dbReference type="AlphaFoldDB" id="A0A6P4JNR6"/>
<evidence type="ECO:0000256" key="6">
    <source>
        <dbReference type="ARBA" id="ARBA00022729"/>
    </source>
</evidence>
<evidence type="ECO:0000256" key="4">
    <source>
        <dbReference type="ARBA" id="ARBA00014360"/>
    </source>
</evidence>
<keyword evidence="6 9" id="KW-0732">Signal</keyword>
<evidence type="ECO:0000313" key="11">
    <source>
        <dbReference type="RefSeq" id="XP_017037291.1"/>
    </source>
</evidence>
<keyword evidence="5" id="KW-0964">Secreted</keyword>
<evidence type="ECO:0000313" key="10">
    <source>
        <dbReference type="Proteomes" id="UP001652661"/>
    </source>
</evidence>